<dbReference type="Gene3D" id="2.130.10.10">
    <property type="entry name" value="YVTN repeat-like/Quinoprotein amine dehydrogenase"/>
    <property type="match status" value="1"/>
</dbReference>
<keyword evidence="3" id="KW-1185">Reference proteome</keyword>
<accession>A0ABD5MRD0</accession>
<name>A0ABD5MRD0_9EURY</name>
<evidence type="ECO:0000313" key="3">
    <source>
        <dbReference type="Proteomes" id="UP001589595"/>
    </source>
</evidence>
<dbReference type="AlphaFoldDB" id="A0ABD5MRD0"/>
<organism evidence="2 3">
    <name type="scientific">Halobaculum roseum</name>
    <dbReference type="NCBI Taxonomy" id="2175149"/>
    <lineage>
        <taxon>Archaea</taxon>
        <taxon>Methanobacteriati</taxon>
        <taxon>Methanobacteriota</taxon>
        <taxon>Stenosarchaea group</taxon>
        <taxon>Halobacteria</taxon>
        <taxon>Halobacteriales</taxon>
        <taxon>Haloferacaceae</taxon>
        <taxon>Halobaculum</taxon>
    </lineage>
</organism>
<dbReference type="InterPro" id="IPR018391">
    <property type="entry name" value="PQQ_b-propeller_rpt"/>
</dbReference>
<protein>
    <submittedName>
        <fullName evidence="2">Transcriptional regulator</fullName>
    </submittedName>
</protein>
<proteinExistence type="predicted"/>
<dbReference type="Proteomes" id="UP001589595">
    <property type="component" value="Unassembled WGS sequence"/>
</dbReference>
<reference evidence="2" key="1">
    <citation type="submission" date="2024-09" db="EMBL/GenBank/DDBJ databases">
        <authorList>
            <person name="Sun Q."/>
        </authorList>
    </citation>
    <scope>NUCLEOTIDE SEQUENCE [LARGE SCALE GENOMIC DNA]</scope>
    <source>
        <strain evidence="2">JCM 31273</strain>
    </source>
</reference>
<comment type="caution">
    <text evidence="2">The sequence shown here is derived from an EMBL/GenBank/DDBJ whole genome shotgun (WGS) entry which is preliminary data.</text>
</comment>
<dbReference type="SMART" id="SM00564">
    <property type="entry name" value="PQQ"/>
    <property type="match status" value="3"/>
</dbReference>
<feature type="region of interest" description="Disordered" evidence="1">
    <location>
        <begin position="1"/>
        <end position="20"/>
    </location>
</feature>
<sequence length="477" mass="50211">MPSPSKIDAASDGRESPAPAVAVDTHAAVSLGDVDPCGSRQRGRRSAVALTDDLVVVGTTDGDLRAFERGAGNGDDAVGPERWRRSGEEAVVAMTPFDGDVLAGTRGERGTIVLIDADGTERWRVDGAADVGPPAKETRFWLPFVAALATDGSRAYAAVRRYERRDTADDSTADDADGEEGEDGEDDADGSDGPVRRFESAVYAFDPDGTVRWKYAARASPIALATDGDRVAVSYNRCPEPEAHRDGLVVLDAEHGDERLRWDPRYAADAAAPAEADRAVGDVALTPDGYAVTSHADRRGYLLDGDGSVTARLDLGATVEREPTGETDDGEPERVYAYPNHVIANDGVVAFVLGNTFPEAGRETAARHPAEHTAVGVSPDGTERWRASVGGFAHQVASADGTLAVPTAQHFRDRDPAVHGVRLLDLADGSTTTLRTDGVATAVGVAEAGVAAVEEPVTYHDGVADGHGAYRLHGWGR</sequence>
<dbReference type="EMBL" id="JBHMAJ010000011">
    <property type="protein sequence ID" value="MFB9826047.1"/>
    <property type="molecule type" value="Genomic_DNA"/>
</dbReference>
<dbReference type="RefSeq" id="WP_225935262.1">
    <property type="nucleotide sequence ID" value="NZ_CP082288.1"/>
</dbReference>
<evidence type="ECO:0000313" key="2">
    <source>
        <dbReference type="EMBL" id="MFB9826047.1"/>
    </source>
</evidence>
<gene>
    <name evidence="2" type="ORF">ACFFOL_17905</name>
</gene>
<dbReference type="GeneID" id="67212819"/>
<evidence type="ECO:0000256" key="1">
    <source>
        <dbReference type="SAM" id="MobiDB-lite"/>
    </source>
</evidence>
<feature type="region of interest" description="Disordered" evidence="1">
    <location>
        <begin position="164"/>
        <end position="195"/>
    </location>
</feature>
<feature type="compositionally biased region" description="Acidic residues" evidence="1">
    <location>
        <begin position="169"/>
        <end position="190"/>
    </location>
</feature>
<dbReference type="InterPro" id="IPR015943">
    <property type="entry name" value="WD40/YVTN_repeat-like_dom_sf"/>
</dbReference>
<dbReference type="InterPro" id="IPR011047">
    <property type="entry name" value="Quinoprotein_ADH-like_sf"/>
</dbReference>
<dbReference type="SUPFAM" id="SSF50998">
    <property type="entry name" value="Quinoprotein alcohol dehydrogenase-like"/>
    <property type="match status" value="1"/>
</dbReference>